<dbReference type="EMBL" id="DVJQ01000049">
    <property type="protein sequence ID" value="HIS74545.1"/>
    <property type="molecule type" value="Genomic_DNA"/>
</dbReference>
<evidence type="ECO:0000259" key="3">
    <source>
        <dbReference type="Pfam" id="PF25989"/>
    </source>
</evidence>
<name>A0A9D1FJW8_9BACT</name>
<evidence type="ECO:0000313" key="5">
    <source>
        <dbReference type="Proteomes" id="UP000886865"/>
    </source>
</evidence>
<organism evidence="4 5">
    <name type="scientific">Candidatus Galligastranaerophilus intestinavium</name>
    <dbReference type="NCBI Taxonomy" id="2840836"/>
    <lineage>
        <taxon>Bacteria</taxon>
        <taxon>Candidatus Galligastranaerophilus</taxon>
    </lineage>
</organism>
<dbReference type="GO" id="GO:0015562">
    <property type="term" value="F:efflux transmembrane transporter activity"/>
    <property type="evidence" value="ECO:0007669"/>
    <property type="project" value="TreeGrafter"/>
</dbReference>
<dbReference type="PANTHER" id="PTHR30469">
    <property type="entry name" value="MULTIDRUG RESISTANCE PROTEIN MDTA"/>
    <property type="match status" value="1"/>
</dbReference>
<dbReference type="NCBIfam" id="TIGR01730">
    <property type="entry name" value="RND_mfp"/>
    <property type="match status" value="1"/>
</dbReference>
<comment type="similarity">
    <text evidence="1">Belongs to the membrane fusion protein (MFP) (TC 8.A.1) family.</text>
</comment>
<dbReference type="InterPro" id="IPR058792">
    <property type="entry name" value="Beta-barrel_RND_2"/>
</dbReference>
<gene>
    <name evidence="4" type="ORF">IAA86_05960</name>
</gene>
<dbReference type="PROSITE" id="PS51257">
    <property type="entry name" value="PROKAR_LIPOPROTEIN"/>
    <property type="match status" value="1"/>
</dbReference>
<dbReference type="InterPro" id="IPR058637">
    <property type="entry name" value="YknX-like_C"/>
</dbReference>
<accession>A0A9D1FJW8</accession>
<sequence length="356" mass="39903">MKRLFTLTIISIFILLATGCTINKTQEIIRPVQYTIVHSGSNIADKIFFGYLKSSSLTDLSFQIEGTLKKVYVNEGQTVTKGQIIAELDAPLYHIQVQEAQYALSDAIIQYQNAKSYYDRIKKLHAAGGISDNDTDNARTKMESANYQIQIAREKLNYMIHRSGYERIYAPTNGIILSKVASEQQYLNPGSTVVQFQGSKDVEAYVFVSQNYINKISHGQKAKVKVDAIKNKVFDAQVKEISQTSLEQLSYRVKLKIFNQTPNLKDGMSASANFEISGSEKNQILIPVNSLIKEGDKNIVFTITEKNNNLGTIKKNFVETGELNGDRIVIKNGLNDGDYVVTRGVSEVQEGQRVKY</sequence>
<feature type="domain" description="CusB-like beta-barrel" evidence="2">
    <location>
        <begin position="208"/>
        <end position="275"/>
    </location>
</feature>
<dbReference type="InterPro" id="IPR006143">
    <property type="entry name" value="RND_pump_MFP"/>
</dbReference>
<evidence type="ECO:0000313" key="4">
    <source>
        <dbReference type="EMBL" id="HIS74545.1"/>
    </source>
</evidence>
<dbReference type="Gene3D" id="2.40.50.100">
    <property type="match status" value="1"/>
</dbReference>
<feature type="domain" description="YknX-like C-terminal permuted SH3-like" evidence="3">
    <location>
        <begin position="286"/>
        <end position="355"/>
    </location>
</feature>
<reference evidence="4" key="1">
    <citation type="submission" date="2020-10" db="EMBL/GenBank/DDBJ databases">
        <authorList>
            <person name="Gilroy R."/>
        </authorList>
    </citation>
    <scope>NUCLEOTIDE SEQUENCE</scope>
    <source>
        <strain evidence="4">CHK152-2871</strain>
    </source>
</reference>
<dbReference type="GO" id="GO:1990281">
    <property type="term" value="C:efflux pump complex"/>
    <property type="evidence" value="ECO:0007669"/>
    <property type="project" value="TreeGrafter"/>
</dbReference>
<dbReference type="Gene3D" id="2.40.30.170">
    <property type="match status" value="1"/>
</dbReference>
<dbReference type="Gene3D" id="1.10.287.470">
    <property type="entry name" value="Helix hairpin bin"/>
    <property type="match status" value="1"/>
</dbReference>
<protein>
    <submittedName>
        <fullName evidence="4">Efflux RND transporter periplasmic adaptor subunit</fullName>
    </submittedName>
</protein>
<dbReference type="SUPFAM" id="SSF111369">
    <property type="entry name" value="HlyD-like secretion proteins"/>
    <property type="match status" value="1"/>
</dbReference>
<comment type="caution">
    <text evidence="4">The sequence shown here is derived from an EMBL/GenBank/DDBJ whole genome shotgun (WGS) entry which is preliminary data.</text>
</comment>
<dbReference type="Pfam" id="PF25954">
    <property type="entry name" value="Beta-barrel_RND_2"/>
    <property type="match status" value="1"/>
</dbReference>
<evidence type="ECO:0000256" key="1">
    <source>
        <dbReference type="ARBA" id="ARBA00009477"/>
    </source>
</evidence>
<dbReference type="Proteomes" id="UP000886865">
    <property type="component" value="Unassembled WGS sequence"/>
</dbReference>
<dbReference type="AlphaFoldDB" id="A0A9D1FJW8"/>
<dbReference type="Pfam" id="PF25989">
    <property type="entry name" value="YknX_C"/>
    <property type="match status" value="1"/>
</dbReference>
<dbReference type="Gene3D" id="2.40.420.20">
    <property type="match status" value="1"/>
</dbReference>
<proteinExistence type="inferred from homology"/>
<reference evidence="4" key="2">
    <citation type="journal article" date="2021" name="PeerJ">
        <title>Extensive microbial diversity within the chicken gut microbiome revealed by metagenomics and culture.</title>
        <authorList>
            <person name="Gilroy R."/>
            <person name="Ravi A."/>
            <person name="Getino M."/>
            <person name="Pursley I."/>
            <person name="Horton D.L."/>
            <person name="Alikhan N.F."/>
            <person name="Baker D."/>
            <person name="Gharbi K."/>
            <person name="Hall N."/>
            <person name="Watson M."/>
            <person name="Adriaenssens E.M."/>
            <person name="Foster-Nyarko E."/>
            <person name="Jarju S."/>
            <person name="Secka A."/>
            <person name="Antonio M."/>
            <person name="Oren A."/>
            <person name="Chaudhuri R.R."/>
            <person name="La Ragione R."/>
            <person name="Hildebrand F."/>
            <person name="Pallen M.J."/>
        </authorList>
    </citation>
    <scope>NUCLEOTIDE SEQUENCE</scope>
    <source>
        <strain evidence="4">CHK152-2871</strain>
    </source>
</reference>
<evidence type="ECO:0000259" key="2">
    <source>
        <dbReference type="Pfam" id="PF25954"/>
    </source>
</evidence>